<organism evidence="1 2">
    <name type="scientific">Thalassospira alkalitolerans</name>
    <dbReference type="NCBI Taxonomy" id="1293890"/>
    <lineage>
        <taxon>Bacteria</taxon>
        <taxon>Pseudomonadati</taxon>
        <taxon>Pseudomonadota</taxon>
        <taxon>Alphaproteobacteria</taxon>
        <taxon>Rhodospirillales</taxon>
        <taxon>Thalassospiraceae</taxon>
        <taxon>Thalassospira</taxon>
    </lineage>
</organism>
<proteinExistence type="predicted"/>
<name>A0A1Y2LA95_9PROT</name>
<dbReference type="AlphaFoldDB" id="A0A1Y2LA95"/>
<sequence>MSWVSIKMTEQEALGSSNAFIDAFDKLFLAAKSPKTAAIFCSRVMGPEDAYYLSPDAKTIAASLLPLRNPTPCPKPSKKDVILLAGHDDAIALLG</sequence>
<evidence type="ECO:0000313" key="1">
    <source>
        <dbReference type="EMBL" id="OSQ47456.1"/>
    </source>
</evidence>
<evidence type="ECO:0000313" key="2">
    <source>
        <dbReference type="Proteomes" id="UP000193396"/>
    </source>
</evidence>
<keyword evidence="2" id="KW-1185">Reference proteome</keyword>
<dbReference type="Proteomes" id="UP000193396">
    <property type="component" value="Unassembled WGS sequence"/>
</dbReference>
<protein>
    <submittedName>
        <fullName evidence="1">Uncharacterized protein</fullName>
    </submittedName>
</protein>
<gene>
    <name evidence="1" type="ORF">TALK_13060</name>
</gene>
<reference evidence="1 2" key="1">
    <citation type="submission" date="2014-03" db="EMBL/GenBank/DDBJ databases">
        <title>The draft genome sequence of Thalassospira alkalitolerans JCM 18968.</title>
        <authorList>
            <person name="Lai Q."/>
            <person name="Shao Z."/>
        </authorList>
    </citation>
    <scope>NUCLEOTIDE SEQUENCE [LARGE SCALE GENOMIC DNA]</scope>
    <source>
        <strain evidence="1 2">JCM 18968</strain>
    </source>
</reference>
<accession>A0A1Y2LA95</accession>
<dbReference type="EMBL" id="JFKB01000008">
    <property type="protein sequence ID" value="OSQ47456.1"/>
    <property type="molecule type" value="Genomic_DNA"/>
</dbReference>
<comment type="caution">
    <text evidence="1">The sequence shown here is derived from an EMBL/GenBank/DDBJ whole genome shotgun (WGS) entry which is preliminary data.</text>
</comment>
<dbReference type="RefSeq" id="WP_085619549.1">
    <property type="nucleotide sequence ID" value="NZ_CAXBPE010000009.1"/>
</dbReference>
<dbReference type="OrthoDB" id="7362976at2"/>